<keyword evidence="1" id="KW-0472">Membrane</keyword>
<dbReference type="AlphaFoldDB" id="A0A1L9RUT9"/>
<organism evidence="2 3">
    <name type="scientific">Aspergillus wentii DTO 134E9</name>
    <dbReference type="NCBI Taxonomy" id="1073089"/>
    <lineage>
        <taxon>Eukaryota</taxon>
        <taxon>Fungi</taxon>
        <taxon>Dikarya</taxon>
        <taxon>Ascomycota</taxon>
        <taxon>Pezizomycotina</taxon>
        <taxon>Eurotiomycetes</taxon>
        <taxon>Eurotiomycetidae</taxon>
        <taxon>Eurotiales</taxon>
        <taxon>Aspergillaceae</taxon>
        <taxon>Aspergillus</taxon>
        <taxon>Aspergillus subgen. Cremei</taxon>
    </lineage>
</organism>
<keyword evidence="1" id="KW-0812">Transmembrane</keyword>
<feature type="transmembrane region" description="Helical" evidence="1">
    <location>
        <begin position="6"/>
        <end position="28"/>
    </location>
</feature>
<name>A0A1L9RUT9_ASPWE</name>
<proteinExistence type="predicted"/>
<keyword evidence="3" id="KW-1185">Reference proteome</keyword>
<dbReference type="RefSeq" id="XP_040692362.1">
    <property type="nucleotide sequence ID" value="XM_040833909.1"/>
</dbReference>
<dbReference type="Proteomes" id="UP000184383">
    <property type="component" value="Unassembled WGS sequence"/>
</dbReference>
<sequence length="68" mass="7873">MKSMFLTYDYMLTLLTITLLYISLYQYLIRRRQFLISGCDVVGPSQSSFVNLNSSMAGEMLANGRWHI</sequence>
<dbReference type="VEuPathDB" id="FungiDB:ASPWEDRAFT_340074"/>
<keyword evidence="1" id="KW-1133">Transmembrane helix</keyword>
<reference evidence="3" key="1">
    <citation type="journal article" date="2017" name="Genome Biol.">
        <title>Comparative genomics reveals high biological diversity and specific adaptations in the industrially and medically important fungal genus Aspergillus.</title>
        <authorList>
            <person name="de Vries R.P."/>
            <person name="Riley R."/>
            <person name="Wiebenga A."/>
            <person name="Aguilar-Osorio G."/>
            <person name="Amillis S."/>
            <person name="Uchima C.A."/>
            <person name="Anderluh G."/>
            <person name="Asadollahi M."/>
            <person name="Askin M."/>
            <person name="Barry K."/>
            <person name="Battaglia E."/>
            <person name="Bayram O."/>
            <person name="Benocci T."/>
            <person name="Braus-Stromeyer S.A."/>
            <person name="Caldana C."/>
            <person name="Canovas D."/>
            <person name="Cerqueira G.C."/>
            <person name="Chen F."/>
            <person name="Chen W."/>
            <person name="Choi C."/>
            <person name="Clum A."/>
            <person name="Dos Santos R.A."/>
            <person name="Damasio A.R."/>
            <person name="Diallinas G."/>
            <person name="Emri T."/>
            <person name="Fekete E."/>
            <person name="Flipphi M."/>
            <person name="Freyberg S."/>
            <person name="Gallo A."/>
            <person name="Gournas C."/>
            <person name="Habgood R."/>
            <person name="Hainaut M."/>
            <person name="Harispe M.L."/>
            <person name="Henrissat B."/>
            <person name="Hilden K.S."/>
            <person name="Hope R."/>
            <person name="Hossain A."/>
            <person name="Karabika E."/>
            <person name="Karaffa L."/>
            <person name="Karanyi Z."/>
            <person name="Krasevec N."/>
            <person name="Kuo A."/>
            <person name="Kusch H."/>
            <person name="LaButti K."/>
            <person name="Lagendijk E.L."/>
            <person name="Lapidus A."/>
            <person name="Levasseur A."/>
            <person name="Lindquist E."/>
            <person name="Lipzen A."/>
            <person name="Logrieco A.F."/>
            <person name="MacCabe A."/>
            <person name="Maekelae M.R."/>
            <person name="Malavazi I."/>
            <person name="Melin P."/>
            <person name="Meyer V."/>
            <person name="Mielnichuk N."/>
            <person name="Miskei M."/>
            <person name="Molnar A.P."/>
            <person name="Mule G."/>
            <person name="Ngan C.Y."/>
            <person name="Orejas M."/>
            <person name="Orosz E."/>
            <person name="Ouedraogo J.P."/>
            <person name="Overkamp K.M."/>
            <person name="Park H.-S."/>
            <person name="Perrone G."/>
            <person name="Piumi F."/>
            <person name="Punt P.J."/>
            <person name="Ram A.F."/>
            <person name="Ramon A."/>
            <person name="Rauscher S."/>
            <person name="Record E."/>
            <person name="Riano-Pachon D.M."/>
            <person name="Robert V."/>
            <person name="Roehrig J."/>
            <person name="Ruller R."/>
            <person name="Salamov A."/>
            <person name="Salih N.S."/>
            <person name="Samson R.A."/>
            <person name="Sandor E."/>
            <person name="Sanguinetti M."/>
            <person name="Schuetze T."/>
            <person name="Sepcic K."/>
            <person name="Shelest E."/>
            <person name="Sherlock G."/>
            <person name="Sophianopoulou V."/>
            <person name="Squina F.M."/>
            <person name="Sun H."/>
            <person name="Susca A."/>
            <person name="Todd R.B."/>
            <person name="Tsang A."/>
            <person name="Unkles S.E."/>
            <person name="van de Wiele N."/>
            <person name="van Rossen-Uffink D."/>
            <person name="Oliveira J.V."/>
            <person name="Vesth T.C."/>
            <person name="Visser J."/>
            <person name="Yu J.-H."/>
            <person name="Zhou M."/>
            <person name="Andersen M.R."/>
            <person name="Archer D.B."/>
            <person name="Baker S.E."/>
            <person name="Benoit I."/>
            <person name="Brakhage A.A."/>
            <person name="Braus G.H."/>
            <person name="Fischer R."/>
            <person name="Frisvad J.C."/>
            <person name="Goldman G.H."/>
            <person name="Houbraken J."/>
            <person name="Oakley B."/>
            <person name="Pocsi I."/>
            <person name="Scazzocchio C."/>
            <person name="Seiboth B."/>
            <person name="vanKuyk P.A."/>
            <person name="Wortman J."/>
            <person name="Dyer P.S."/>
            <person name="Grigoriev I.V."/>
        </authorList>
    </citation>
    <scope>NUCLEOTIDE SEQUENCE [LARGE SCALE GENOMIC DNA]</scope>
    <source>
        <strain evidence="3">DTO 134E9</strain>
    </source>
</reference>
<evidence type="ECO:0000313" key="2">
    <source>
        <dbReference type="EMBL" id="OJJ38686.1"/>
    </source>
</evidence>
<evidence type="ECO:0000313" key="3">
    <source>
        <dbReference type="Proteomes" id="UP000184383"/>
    </source>
</evidence>
<dbReference type="GeneID" id="63749757"/>
<gene>
    <name evidence="2" type="ORF">ASPWEDRAFT_340074</name>
</gene>
<dbReference type="EMBL" id="KV878210">
    <property type="protein sequence ID" value="OJJ38686.1"/>
    <property type="molecule type" value="Genomic_DNA"/>
</dbReference>
<evidence type="ECO:0000256" key="1">
    <source>
        <dbReference type="SAM" id="Phobius"/>
    </source>
</evidence>
<protein>
    <submittedName>
        <fullName evidence="2">Uncharacterized protein</fullName>
    </submittedName>
</protein>
<accession>A0A1L9RUT9</accession>